<dbReference type="AlphaFoldDB" id="A0A9P7E8C3"/>
<reference evidence="1" key="1">
    <citation type="journal article" date="2020" name="New Phytol.">
        <title>Comparative genomics reveals dynamic genome evolution in host specialist ectomycorrhizal fungi.</title>
        <authorList>
            <person name="Lofgren L.A."/>
            <person name="Nguyen N.H."/>
            <person name="Vilgalys R."/>
            <person name="Ruytinx J."/>
            <person name="Liao H.L."/>
            <person name="Branco S."/>
            <person name="Kuo A."/>
            <person name="LaButti K."/>
            <person name="Lipzen A."/>
            <person name="Andreopoulos W."/>
            <person name="Pangilinan J."/>
            <person name="Riley R."/>
            <person name="Hundley H."/>
            <person name="Na H."/>
            <person name="Barry K."/>
            <person name="Grigoriev I.V."/>
            <person name="Stajich J.E."/>
            <person name="Kennedy P.G."/>
        </authorList>
    </citation>
    <scope>NUCLEOTIDE SEQUENCE</scope>
    <source>
        <strain evidence="1">MN1</strain>
    </source>
</reference>
<evidence type="ECO:0000313" key="2">
    <source>
        <dbReference type="Proteomes" id="UP000807769"/>
    </source>
</evidence>
<comment type="caution">
    <text evidence="1">The sequence shown here is derived from an EMBL/GenBank/DDBJ whole genome shotgun (WGS) entry which is preliminary data.</text>
</comment>
<dbReference type="Proteomes" id="UP000807769">
    <property type="component" value="Unassembled WGS sequence"/>
</dbReference>
<proteinExistence type="predicted"/>
<keyword evidence="2" id="KW-1185">Reference proteome</keyword>
<gene>
    <name evidence="1" type="ORF">BJ212DRAFT_1482544</name>
</gene>
<dbReference type="RefSeq" id="XP_041191407.1">
    <property type="nucleotide sequence ID" value="XM_041340436.1"/>
</dbReference>
<accession>A0A9P7E8C3</accession>
<name>A0A9P7E8C3_9AGAM</name>
<dbReference type="GeneID" id="64634452"/>
<protein>
    <submittedName>
        <fullName evidence="1">Uncharacterized protein</fullName>
    </submittedName>
</protein>
<dbReference type="EMBL" id="JABBWG010000023">
    <property type="protein sequence ID" value="KAG1813646.1"/>
    <property type="molecule type" value="Genomic_DNA"/>
</dbReference>
<evidence type="ECO:0000313" key="1">
    <source>
        <dbReference type="EMBL" id="KAG1813646.1"/>
    </source>
</evidence>
<organism evidence="1 2">
    <name type="scientific">Suillus subaureus</name>
    <dbReference type="NCBI Taxonomy" id="48587"/>
    <lineage>
        <taxon>Eukaryota</taxon>
        <taxon>Fungi</taxon>
        <taxon>Dikarya</taxon>
        <taxon>Basidiomycota</taxon>
        <taxon>Agaricomycotina</taxon>
        <taxon>Agaricomycetes</taxon>
        <taxon>Agaricomycetidae</taxon>
        <taxon>Boletales</taxon>
        <taxon>Suillineae</taxon>
        <taxon>Suillaceae</taxon>
        <taxon>Suillus</taxon>
    </lineage>
</organism>
<sequence>MLAFPRGSPAPPYGPPLTVFEPPGPAPLLTCVQLSPLTPPALSILVTIILSMCQSIQGHILYLQRFLSFLSVHPPVPHQGREEADTPPCENCKAAYVWNTFNLQRRRGSYQQAALVLPFYNMIVLDVSAGGVLLLEAPADALRDNTSITRWMSKG</sequence>